<keyword evidence="1" id="KW-0649">Protein kinase inhibitor</keyword>
<reference evidence="1 2" key="1">
    <citation type="submission" date="2023-11" db="EMBL/GenBank/DDBJ databases">
        <title>Bacillus jintuensis, isolated from a mudflat on the Beibu Gulf coast.</title>
        <authorList>
            <person name="Li M."/>
        </authorList>
    </citation>
    <scope>NUCLEOTIDE SEQUENCE [LARGE SCALE GENOMIC DNA]</scope>
    <source>
        <strain evidence="1 2">31A1R</strain>
    </source>
</reference>
<gene>
    <name evidence="1" type="primary">sda</name>
    <name evidence="1" type="ORF">SM124_13600</name>
</gene>
<protein>
    <submittedName>
        <fullName evidence="1">Sporulation histidine kinase inhibitor Sda</fullName>
    </submittedName>
</protein>
<evidence type="ECO:0000313" key="1">
    <source>
        <dbReference type="EMBL" id="MDZ5472762.1"/>
    </source>
</evidence>
<dbReference type="RefSeq" id="WP_322447060.1">
    <property type="nucleotide sequence ID" value="NZ_JAXOFX010000008.1"/>
</dbReference>
<dbReference type="Pfam" id="PF08970">
    <property type="entry name" value="Sda"/>
    <property type="match status" value="1"/>
</dbReference>
<name>A0ABU5J090_9BACI</name>
<organism evidence="1 2">
    <name type="scientific">Robertmurraya mangrovi</name>
    <dbReference type="NCBI Taxonomy" id="3098077"/>
    <lineage>
        <taxon>Bacteria</taxon>
        <taxon>Bacillati</taxon>
        <taxon>Bacillota</taxon>
        <taxon>Bacilli</taxon>
        <taxon>Bacillales</taxon>
        <taxon>Bacillaceae</taxon>
        <taxon>Robertmurraya</taxon>
    </lineage>
</organism>
<accession>A0ABU5J090</accession>
<sequence>MDSLKKLTNVQLLKTLRQARKLNLSKEFRTILTIEVKRRGVLMKNGGHIRLRKNNTTKLEVFSHSCVK</sequence>
<dbReference type="SUPFAM" id="SSF100985">
    <property type="entry name" value="Sporulation inhibitor Sda"/>
    <property type="match status" value="1"/>
</dbReference>
<dbReference type="InterPro" id="IPR015064">
    <property type="entry name" value="Sda"/>
</dbReference>
<comment type="caution">
    <text evidence="1">The sequence shown here is derived from an EMBL/GenBank/DDBJ whole genome shotgun (WGS) entry which is preliminary data.</text>
</comment>
<dbReference type="Proteomes" id="UP001290455">
    <property type="component" value="Unassembled WGS sequence"/>
</dbReference>
<keyword evidence="2" id="KW-1185">Reference proteome</keyword>
<dbReference type="InterPro" id="IPR036916">
    <property type="entry name" value="Sda_sf"/>
</dbReference>
<proteinExistence type="predicted"/>
<dbReference type="GO" id="GO:0004860">
    <property type="term" value="F:protein kinase inhibitor activity"/>
    <property type="evidence" value="ECO:0007669"/>
    <property type="project" value="UniProtKB-KW"/>
</dbReference>
<evidence type="ECO:0000313" key="2">
    <source>
        <dbReference type="Proteomes" id="UP001290455"/>
    </source>
</evidence>
<dbReference type="Gene3D" id="1.10.287.1100">
    <property type="entry name" value="Sporulation inhibitor A"/>
    <property type="match status" value="1"/>
</dbReference>
<dbReference type="EMBL" id="JAXOFX010000008">
    <property type="protein sequence ID" value="MDZ5472762.1"/>
    <property type="molecule type" value="Genomic_DNA"/>
</dbReference>